<proteinExistence type="predicted"/>
<reference evidence="2" key="2">
    <citation type="submission" date="2021-12" db="EMBL/GenBank/DDBJ databases">
        <title>Resequencing data analysis of finger millet.</title>
        <authorList>
            <person name="Hatakeyama M."/>
            <person name="Aluri S."/>
            <person name="Balachadran M.T."/>
            <person name="Sivarajan S.R."/>
            <person name="Poveda L."/>
            <person name="Shimizu-Inatsugi R."/>
            <person name="Schlapbach R."/>
            <person name="Sreeman S.M."/>
            <person name="Shimizu K.K."/>
        </authorList>
    </citation>
    <scope>NUCLEOTIDE SEQUENCE</scope>
</reference>
<dbReference type="AlphaFoldDB" id="A0AAV5FPX3"/>
<dbReference type="PANTHER" id="PTHR46872:SF18">
    <property type="entry name" value="OS03G0425800 PROTEIN"/>
    <property type="match status" value="1"/>
</dbReference>
<dbReference type="EMBL" id="BQKI01000092">
    <property type="protein sequence ID" value="GJN37007.1"/>
    <property type="molecule type" value="Genomic_DNA"/>
</dbReference>
<comment type="caution">
    <text evidence="2">The sequence shown here is derived from an EMBL/GenBank/DDBJ whole genome shotgun (WGS) entry which is preliminary data.</text>
</comment>
<gene>
    <name evidence="2" type="primary">gb25923</name>
    <name evidence="2" type="ORF">PR202_gb25923</name>
</gene>
<dbReference type="Proteomes" id="UP001054889">
    <property type="component" value="Unassembled WGS sequence"/>
</dbReference>
<sequence length="455" mass="50828">MGSTIASVEIIFSPCCGRGLSKRPGIGKENVYGKSEESSFGNSLKDGSSVSHGNFSFSWLAGDDFQPTTLDHDKRPHSDTRSCQIACKRPKQTDISTWSYSFEEHPFSNAVEISSSVLADECGESRQSDNMSAQNGTRTSNDSSEIPCSNQVQSSGLESLNIPDWVTFFPGYFEDCGIVDVHDTVDHIDSPVQKYFPRKEVPIGPEHQADIPEWRLRVSEIVPCASCSYADTGYSVVSTSEFVLRDDDSESDKWVCHCVVPMPTSPFDSIGDNNVDCECSDEGSVRCARQHISEARESLKMSLGPDKFRDLGLSEMGEDVAQRWTNEENRFQREVFAYHVSLGKNFWDYLPHAFPGKSSKELVSYYFNVFMLRKRAQQNRSDQLRVDSDDDELPDEPSITQHGEEDSTVEEFSSHEHFINDSMSIEGVHEESEGECIHGVSLHAGECGYSSNQMP</sequence>
<feature type="compositionally biased region" description="Polar residues" evidence="1">
    <location>
        <begin position="128"/>
        <end position="150"/>
    </location>
</feature>
<feature type="region of interest" description="Disordered" evidence="1">
    <location>
        <begin position="121"/>
        <end position="150"/>
    </location>
</feature>
<organism evidence="2 3">
    <name type="scientific">Eleusine coracana subsp. coracana</name>
    <dbReference type="NCBI Taxonomy" id="191504"/>
    <lineage>
        <taxon>Eukaryota</taxon>
        <taxon>Viridiplantae</taxon>
        <taxon>Streptophyta</taxon>
        <taxon>Embryophyta</taxon>
        <taxon>Tracheophyta</taxon>
        <taxon>Spermatophyta</taxon>
        <taxon>Magnoliopsida</taxon>
        <taxon>Liliopsida</taxon>
        <taxon>Poales</taxon>
        <taxon>Poaceae</taxon>
        <taxon>PACMAD clade</taxon>
        <taxon>Chloridoideae</taxon>
        <taxon>Cynodonteae</taxon>
        <taxon>Eleusininae</taxon>
        <taxon>Eleusine</taxon>
    </lineage>
</organism>
<dbReference type="InterPro" id="IPR001005">
    <property type="entry name" value="SANT/Myb"/>
</dbReference>
<dbReference type="PANTHER" id="PTHR46872">
    <property type="entry name" value="DNA BINDING PROTEIN"/>
    <property type="match status" value="1"/>
</dbReference>
<reference evidence="2" key="1">
    <citation type="journal article" date="2018" name="DNA Res.">
        <title>Multiple hybrid de novo genome assembly of finger millet, an orphan allotetraploid crop.</title>
        <authorList>
            <person name="Hatakeyama M."/>
            <person name="Aluri S."/>
            <person name="Balachadran M.T."/>
            <person name="Sivarajan S.R."/>
            <person name="Patrignani A."/>
            <person name="Gruter S."/>
            <person name="Poveda L."/>
            <person name="Shimizu-Inatsugi R."/>
            <person name="Baeten J."/>
            <person name="Francoijs K.J."/>
            <person name="Nataraja K.N."/>
            <person name="Reddy Y.A.N."/>
            <person name="Phadnis S."/>
            <person name="Ravikumar R.L."/>
            <person name="Schlapbach R."/>
            <person name="Sreeman S.M."/>
            <person name="Shimizu K.K."/>
        </authorList>
    </citation>
    <scope>NUCLEOTIDE SEQUENCE</scope>
</reference>
<protein>
    <recommendedName>
        <fullName evidence="4">Myb-like domain-containing protein</fullName>
    </recommendedName>
</protein>
<accession>A0AAV5FPX3</accession>
<evidence type="ECO:0000313" key="3">
    <source>
        <dbReference type="Proteomes" id="UP001054889"/>
    </source>
</evidence>
<dbReference type="CDD" id="cd00167">
    <property type="entry name" value="SANT"/>
    <property type="match status" value="1"/>
</dbReference>
<evidence type="ECO:0000313" key="2">
    <source>
        <dbReference type="EMBL" id="GJN37007.1"/>
    </source>
</evidence>
<keyword evidence="3" id="KW-1185">Reference proteome</keyword>
<evidence type="ECO:0000256" key="1">
    <source>
        <dbReference type="SAM" id="MobiDB-lite"/>
    </source>
</evidence>
<feature type="region of interest" description="Disordered" evidence="1">
    <location>
        <begin position="380"/>
        <end position="408"/>
    </location>
</feature>
<name>A0AAV5FPX3_ELECO</name>
<evidence type="ECO:0008006" key="4">
    <source>
        <dbReference type="Google" id="ProtNLM"/>
    </source>
</evidence>